<accession>A0ABT0ZQ62</accession>
<dbReference type="PANTHER" id="PTHR40254">
    <property type="entry name" value="BLR0577 PROTEIN"/>
    <property type="match status" value="1"/>
</dbReference>
<dbReference type="InterPro" id="IPR036188">
    <property type="entry name" value="FAD/NAD-bd_sf"/>
</dbReference>
<reference evidence="2 3" key="1">
    <citation type="submission" date="2022-06" db="EMBL/GenBank/DDBJ databases">
        <title>Fructobacillus taiwanensis sp. nov., isolated from the honeybee.</title>
        <authorList>
            <person name="Chen Y.-S."/>
            <person name="Wang L.-T."/>
            <person name="Lee Y.-S."/>
            <person name="Chang Y.-C."/>
            <person name="Wu H.-C."/>
            <person name="Liao C.-Y."/>
            <person name="Chen W.-H."/>
            <person name="Deng J.-N."/>
            <person name="Wang Y.-H."/>
        </authorList>
    </citation>
    <scope>NUCLEOTIDE SEQUENCE [LARGE SCALE GENOMIC DNA]</scope>
    <source>
        <strain evidence="2 3">W13</strain>
    </source>
</reference>
<dbReference type="Pfam" id="PF13454">
    <property type="entry name" value="NAD_binding_9"/>
    <property type="match status" value="1"/>
</dbReference>
<feature type="domain" description="FAD-dependent urate hydroxylase HpyO/Asp monooxygenase CreE-like FAD/NAD(P)-binding" evidence="1">
    <location>
        <begin position="4"/>
        <end position="183"/>
    </location>
</feature>
<organism evidence="2 3">
    <name type="scientific">Fructobacillus apis</name>
    <dbReference type="NCBI Taxonomy" id="2935017"/>
    <lineage>
        <taxon>Bacteria</taxon>
        <taxon>Bacillati</taxon>
        <taxon>Bacillota</taxon>
        <taxon>Bacilli</taxon>
        <taxon>Lactobacillales</taxon>
        <taxon>Lactobacillaceae</taxon>
        <taxon>Fructobacillus</taxon>
    </lineage>
</organism>
<name>A0ABT0ZQ62_9LACO</name>
<dbReference type="InterPro" id="IPR038732">
    <property type="entry name" value="HpyO/CreE_NAD-binding"/>
</dbReference>
<proteinExistence type="predicted"/>
<dbReference type="PANTHER" id="PTHR40254:SF1">
    <property type="entry name" value="BLR0577 PROTEIN"/>
    <property type="match status" value="1"/>
</dbReference>
<evidence type="ECO:0000313" key="2">
    <source>
        <dbReference type="EMBL" id="MCO0832137.1"/>
    </source>
</evidence>
<dbReference type="SUPFAM" id="SSF51905">
    <property type="entry name" value="FAD/NAD(P)-binding domain"/>
    <property type="match status" value="1"/>
</dbReference>
<sequence>MKIALIGAGPRNLAILGRLLFLVDTTKQVDIDMYDPSPIGGRVWNPYLKNNHTFLMNTAPNQVTLFDDFEIQDHEVETERPNLLSWAQTKAFDYLKDHPEFPSIYQDEVLSLVSANEFSSRGLFGVYAAWYFELLQSISSPNISVNFHQQMVTEMNRGKHNFLLTTDDGEEHRYDRVVLAPGHIDNEPNDKQQDLLAFANSKQLQYFPASHPAENDFDAINADDQVLIEGLGLSFFDVLLSLTASKGGAFITENDGSLTYRPSGKEPRIVAGSFNGLPPRAKGVNQKEASQLYQPRFFTLDKLKEKASFNKGHLPFDVFMDTLKKELTYKSLYNQILQADFPIGDLRSKLATFIENPDNWPLINEKFDLNFDVDIDWDSKVFPALRQTEASTYKDFLIQHIKSDIKSAELGNDWSPLTGAYDILRDLRDIVRTLYNEGYFTDDDYQKMLSDFKHFDNQLSAGPPLIRMRQLLALLEAGVIQIAGPGFKTGHDDNAFVATDSLGQRFKGSVLIEARLSTIDFRIAKSPLIKSLISNNLISSNDRVQKDDGSSLLGHTIKVDLNSLTVLDNDDEPVNGFFVSGIPLEGSRWFNTVIPRPYVHTLLFQESKMLVSALLSD</sequence>
<protein>
    <submittedName>
        <fullName evidence="2">FAD/NAD(P)-binding protein</fullName>
    </submittedName>
</protein>
<evidence type="ECO:0000259" key="1">
    <source>
        <dbReference type="Pfam" id="PF13454"/>
    </source>
</evidence>
<dbReference type="EMBL" id="JAMWYK010000002">
    <property type="protein sequence ID" value="MCO0832137.1"/>
    <property type="molecule type" value="Genomic_DNA"/>
</dbReference>
<dbReference type="RefSeq" id="WP_252442993.1">
    <property type="nucleotide sequence ID" value="NZ_JAMWYK010000002.1"/>
</dbReference>
<dbReference type="InterPro" id="IPR052189">
    <property type="entry name" value="L-asp_N-monooxygenase_NS-form"/>
</dbReference>
<gene>
    <name evidence="2" type="ORF">NFX39_03415</name>
</gene>
<evidence type="ECO:0000313" key="3">
    <source>
        <dbReference type="Proteomes" id="UP001523234"/>
    </source>
</evidence>
<keyword evidence="3" id="KW-1185">Reference proteome</keyword>
<comment type="caution">
    <text evidence="2">The sequence shown here is derived from an EMBL/GenBank/DDBJ whole genome shotgun (WGS) entry which is preliminary data.</text>
</comment>
<dbReference type="Proteomes" id="UP001523234">
    <property type="component" value="Unassembled WGS sequence"/>
</dbReference>